<accession>A0A9N9CPF9</accession>
<organism evidence="4 5">
    <name type="scientific">Funneliformis mosseae</name>
    <name type="common">Endomycorrhizal fungus</name>
    <name type="synonym">Glomus mosseae</name>
    <dbReference type="NCBI Taxonomy" id="27381"/>
    <lineage>
        <taxon>Eukaryota</taxon>
        <taxon>Fungi</taxon>
        <taxon>Fungi incertae sedis</taxon>
        <taxon>Mucoromycota</taxon>
        <taxon>Glomeromycotina</taxon>
        <taxon>Glomeromycetes</taxon>
        <taxon>Glomerales</taxon>
        <taxon>Glomeraceae</taxon>
        <taxon>Funneliformis</taxon>
    </lineage>
</organism>
<evidence type="ECO:0000313" key="5">
    <source>
        <dbReference type="Proteomes" id="UP000789375"/>
    </source>
</evidence>
<dbReference type="Pfam" id="PF08549">
    <property type="entry name" value="SWI-SNF_Ssr4_N"/>
    <property type="match status" value="1"/>
</dbReference>
<sequence>MASAIPGGLQQPLQGMSYNSPSSKDLFRLANITYQPQTEVSPTYVADILSKATTTLMTKLTFTFSIIDKPQEGQIYLISLAPNAVEIPSDGYYYLDNERTSKTMLPDGRELLCMERSQGFAPGDQVTSKVRRRYRFANDHQELQLLHYASLDERQRQMVQPYTRHPTPGRYIMPPMQAGMNPYARPSNSISPMGIQSPGPSSIHNTPPAAMARGPVTGNLTPMGNSYQFQSRMTGNSNQRGIPPGMVMQTPTKSVGRRTKASVTSVTAVAEEIDEPSGDELDNLKFKEVAMSRYRRNHDYISEVFSAYSVSSIIPPTSIYQEKDVDELKQQLTLHQSDIEKLKSEHSKKVEEFNRHSNILSKSMNDLSKCNSMEELLKLQERTEKELDIVIQPYNPITLIQIHNGPESDVEDEGHTDMMQDDVIAGELLIERNPEHRGLVELDQELSSYGDLVNTHNTSGIEEIEGFEGLKDIQGIEGIGGIGTSGLHENDLQRYFSPANMPGLANESNLQLGGLTGDTNIGDNPNYTGDPNMTINTNFGGDSTQMFDDFINNPDESMDDEIPLA</sequence>
<dbReference type="InterPro" id="IPR046464">
    <property type="entry name" value="SWI-SNF_Ssr4_C"/>
</dbReference>
<dbReference type="Pfam" id="PF20497">
    <property type="entry name" value="SWI-SNF_Ssr4_C"/>
    <property type="match status" value="1"/>
</dbReference>
<protein>
    <submittedName>
        <fullName evidence="4">13089_t:CDS:1</fullName>
    </submittedName>
</protein>
<dbReference type="GO" id="GO:0006338">
    <property type="term" value="P:chromatin remodeling"/>
    <property type="evidence" value="ECO:0007669"/>
    <property type="project" value="InterPro"/>
</dbReference>
<feature type="region of interest" description="Disordered" evidence="1">
    <location>
        <begin position="233"/>
        <end position="257"/>
    </location>
</feature>
<evidence type="ECO:0000313" key="4">
    <source>
        <dbReference type="EMBL" id="CAG8611097.1"/>
    </source>
</evidence>
<name>A0A9N9CPF9_FUNMO</name>
<dbReference type="EMBL" id="CAJVPP010002769">
    <property type="protein sequence ID" value="CAG8611097.1"/>
    <property type="molecule type" value="Genomic_DNA"/>
</dbReference>
<keyword evidence="5" id="KW-1185">Reference proteome</keyword>
<proteinExistence type="predicted"/>
<comment type="caution">
    <text evidence="4">The sequence shown here is derived from an EMBL/GenBank/DDBJ whole genome shotgun (WGS) entry which is preliminary data.</text>
</comment>
<dbReference type="Proteomes" id="UP000789375">
    <property type="component" value="Unassembled WGS sequence"/>
</dbReference>
<evidence type="ECO:0000259" key="3">
    <source>
        <dbReference type="Pfam" id="PF20497"/>
    </source>
</evidence>
<dbReference type="AlphaFoldDB" id="A0A9N9CPF9"/>
<evidence type="ECO:0000259" key="2">
    <source>
        <dbReference type="Pfam" id="PF08549"/>
    </source>
</evidence>
<gene>
    <name evidence="4" type="ORF">FMOSSE_LOCUS9464</name>
</gene>
<feature type="domain" description="SWI/SNF and RSC complexes subunit Ssr4 C-terminal" evidence="3">
    <location>
        <begin position="274"/>
        <end position="316"/>
    </location>
</feature>
<reference evidence="4" key="1">
    <citation type="submission" date="2021-06" db="EMBL/GenBank/DDBJ databases">
        <authorList>
            <person name="Kallberg Y."/>
            <person name="Tangrot J."/>
            <person name="Rosling A."/>
        </authorList>
    </citation>
    <scope>NUCLEOTIDE SEQUENCE</scope>
    <source>
        <strain evidence="4">87-6 pot B 2015</strain>
    </source>
</reference>
<feature type="domain" description="SWI/SNF and RSC complexes subunit Ssr4 N-terminal" evidence="2">
    <location>
        <begin position="30"/>
        <end position="139"/>
    </location>
</feature>
<dbReference type="InterPro" id="IPR013859">
    <property type="entry name" value="Ssr4_N"/>
</dbReference>
<evidence type="ECO:0000256" key="1">
    <source>
        <dbReference type="SAM" id="MobiDB-lite"/>
    </source>
</evidence>